<dbReference type="Gene3D" id="1.10.10.10">
    <property type="entry name" value="Winged helix-like DNA-binding domain superfamily/Winged helix DNA-binding domain"/>
    <property type="match status" value="1"/>
</dbReference>
<evidence type="ECO:0000256" key="1">
    <source>
        <dbReference type="ARBA" id="ARBA00009437"/>
    </source>
</evidence>
<evidence type="ECO:0000256" key="3">
    <source>
        <dbReference type="ARBA" id="ARBA00023125"/>
    </source>
</evidence>
<keyword evidence="2" id="KW-0805">Transcription regulation</keyword>
<dbReference type="InterPro" id="IPR005119">
    <property type="entry name" value="LysR_subst-bd"/>
</dbReference>
<feature type="domain" description="HTH lysR-type" evidence="5">
    <location>
        <begin position="2"/>
        <end position="59"/>
    </location>
</feature>
<dbReference type="SUPFAM" id="SSF46785">
    <property type="entry name" value="Winged helix' DNA-binding domain"/>
    <property type="match status" value="1"/>
</dbReference>
<dbReference type="RefSeq" id="WP_189114628.1">
    <property type="nucleotide sequence ID" value="NZ_BMQC01000008.1"/>
</dbReference>
<dbReference type="PROSITE" id="PS50931">
    <property type="entry name" value="HTH_LYSR"/>
    <property type="match status" value="1"/>
</dbReference>
<dbReference type="GO" id="GO:0003700">
    <property type="term" value="F:DNA-binding transcription factor activity"/>
    <property type="evidence" value="ECO:0007669"/>
    <property type="project" value="InterPro"/>
</dbReference>
<evidence type="ECO:0000259" key="5">
    <source>
        <dbReference type="PROSITE" id="PS50931"/>
    </source>
</evidence>
<dbReference type="SUPFAM" id="SSF53850">
    <property type="entry name" value="Periplasmic binding protein-like II"/>
    <property type="match status" value="1"/>
</dbReference>
<proteinExistence type="inferred from homology"/>
<reference evidence="6" key="2">
    <citation type="submission" date="2020-09" db="EMBL/GenBank/DDBJ databases">
        <authorList>
            <person name="Sun Q."/>
            <person name="Ohkuma M."/>
        </authorList>
    </citation>
    <scope>NUCLEOTIDE SEQUENCE</scope>
    <source>
        <strain evidence="6">JCM 3091</strain>
    </source>
</reference>
<dbReference type="CDD" id="cd08423">
    <property type="entry name" value="PBP2_LTTR_like_6"/>
    <property type="match status" value="1"/>
</dbReference>
<evidence type="ECO:0000256" key="2">
    <source>
        <dbReference type="ARBA" id="ARBA00023015"/>
    </source>
</evidence>
<keyword evidence="4" id="KW-0804">Transcription</keyword>
<keyword evidence="7" id="KW-1185">Reference proteome</keyword>
<comment type="similarity">
    <text evidence="1">Belongs to the LysR transcriptional regulatory family.</text>
</comment>
<dbReference type="PANTHER" id="PTHR30346">
    <property type="entry name" value="TRANSCRIPTIONAL DUAL REGULATOR HCAR-RELATED"/>
    <property type="match status" value="1"/>
</dbReference>
<gene>
    <name evidence="6" type="ORF">GCM10010124_26820</name>
</gene>
<evidence type="ECO:0000313" key="6">
    <source>
        <dbReference type="EMBL" id="GGK32688.1"/>
    </source>
</evidence>
<evidence type="ECO:0000256" key="4">
    <source>
        <dbReference type="ARBA" id="ARBA00023163"/>
    </source>
</evidence>
<keyword evidence="3" id="KW-0238">DNA-binding</keyword>
<dbReference type="AlphaFoldDB" id="A0A8J3BSQ1"/>
<dbReference type="InterPro" id="IPR036390">
    <property type="entry name" value="WH_DNA-bd_sf"/>
</dbReference>
<comment type="caution">
    <text evidence="6">The sequence shown here is derived from an EMBL/GenBank/DDBJ whole genome shotgun (WGS) entry which is preliminary data.</text>
</comment>
<accession>A0A8J3BSQ1</accession>
<dbReference type="GO" id="GO:0003677">
    <property type="term" value="F:DNA binding"/>
    <property type="evidence" value="ECO:0007669"/>
    <property type="project" value="UniProtKB-KW"/>
</dbReference>
<sequence>MLDVHRLRLLRELDRRGTLAAVARALSYSPSAISQQLSQLESETGVRLLEHVGRGVRLTAQGRLLVTHADAVLERLELAEAELAASLTEVTGTLRVASFQSVLLALIPAALSQLAARHPRLRVEITQQDPEAAFAGLVAHDFDLVLGEEYPGLPQARMPGVDEADLTRDELRLAVPTRGPLALRRPELADLREVPWVLDPADSVPARWMVALCRDAGFEPDVRFETPDLLLHVHLVATGHAVAMLPDLLGVGDRADLRLVGLPGRPRRRLFTGVRRGAARHPRVRAFRDSLRHGLRAAAGRVTDVHGQDT</sequence>
<name>A0A8J3BSQ1_9ACTN</name>
<organism evidence="6 7">
    <name type="scientific">Pilimelia terevasa</name>
    <dbReference type="NCBI Taxonomy" id="53372"/>
    <lineage>
        <taxon>Bacteria</taxon>
        <taxon>Bacillati</taxon>
        <taxon>Actinomycetota</taxon>
        <taxon>Actinomycetes</taxon>
        <taxon>Micromonosporales</taxon>
        <taxon>Micromonosporaceae</taxon>
        <taxon>Pilimelia</taxon>
    </lineage>
</organism>
<dbReference type="Pfam" id="PF00126">
    <property type="entry name" value="HTH_1"/>
    <property type="match status" value="1"/>
</dbReference>
<dbReference type="EMBL" id="BMQC01000008">
    <property type="protein sequence ID" value="GGK32688.1"/>
    <property type="molecule type" value="Genomic_DNA"/>
</dbReference>
<dbReference type="Gene3D" id="3.40.190.10">
    <property type="entry name" value="Periplasmic binding protein-like II"/>
    <property type="match status" value="2"/>
</dbReference>
<dbReference type="InterPro" id="IPR000847">
    <property type="entry name" value="LysR_HTH_N"/>
</dbReference>
<dbReference type="Proteomes" id="UP000662200">
    <property type="component" value="Unassembled WGS sequence"/>
</dbReference>
<evidence type="ECO:0000313" key="7">
    <source>
        <dbReference type="Proteomes" id="UP000662200"/>
    </source>
</evidence>
<protein>
    <submittedName>
        <fullName evidence="6">Transcriptional regulator</fullName>
    </submittedName>
</protein>
<dbReference type="GO" id="GO:0032993">
    <property type="term" value="C:protein-DNA complex"/>
    <property type="evidence" value="ECO:0007669"/>
    <property type="project" value="TreeGrafter"/>
</dbReference>
<reference evidence="6" key="1">
    <citation type="journal article" date="2014" name="Int. J. Syst. Evol. Microbiol.">
        <title>Complete genome sequence of Corynebacterium casei LMG S-19264T (=DSM 44701T), isolated from a smear-ripened cheese.</title>
        <authorList>
            <consortium name="US DOE Joint Genome Institute (JGI-PGF)"/>
            <person name="Walter F."/>
            <person name="Albersmeier A."/>
            <person name="Kalinowski J."/>
            <person name="Ruckert C."/>
        </authorList>
    </citation>
    <scope>NUCLEOTIDE SEQUENCE</scope>
    <source>
        <strain evidence="6">JCM 3091</strain>
    </source>
</reference>
<dbReference type="PANTHER" id="PTHR30346:SF29">
    <property type="entry name" value="LYSR SUBSTRATE-BINDING"/>
    <property type="match status" value="1"/>
</dbReference>
<dbReference type="Pfam" id="PF03466">
    <property type="entry name" value="LysR_substrate"/>
    <property type="match status" value="1"/>
</dbReference>
<dbReference type="InterPro" id="IPR036388">
    <property type="entry name" value="WH-like_DNA-bd_sf"/>
</dbReference>